<reference evidence="3" key="1">
    <citation type="journal article" date="2015" name="Proc. Natl. Acad. Sci. U.S.A.">
        <title>Genome sequence of the Asian Tiger mosquito, Aedes albopictus, reveals insights into its biology, genetics, and evolution.</title>
        <authorList>
            <person name="Chen X.G."/>
            <person name="Jiang X."/>
            <person name="Gu J."/>
            <person name="Xu M."/>
            <person name="Wu Y."/>
            <person name="Deng Y."/>
            <person name="Zhang C."/>
            <person name="Bonizzoni M."/>
            <person name="Dermauw W."/>
            <person name="Vontas J."/>
            <person name="Armbruster P."/>
            <person name="Huang X."/>
            <person name="Yang Y."/>
            <person name="Zhang H."/>
            <person name="He W."/>
            <person name="Peng H."/>
            <person name="Liu Y."/>
            <person name="Wu K."/>
            <person name="Chen J."/>
            <person name="Lirakis M."/>
            <person name="Topalis P."/>
            <person name="Van Leeuwen T."/>
            <person name="Hall A.B."/>
            <person name="Jiang X."/>
            <person name="Thorpe C."/>
            <person name="Mueller R.L."/>
            <person name="Sun C."/>
            <person name="Waterhouse R.M."/>
            <person name="Yan G."/>
            <person name="Tu Z.J."/>
            <person name="Fang X."/>
            <person name="James A.A."/>
        </authorList>
    </citation>
    <scope>NUCLEOTIDE SEQUENCE [LARGE SCALE GENOMIC DNA]</scope>
    <source>
        <strain evidence="3">Foshan</strain>
    </source>
</reference>
<protein>
    <recommendedName>
        <fullName evidence="4">DUF4371 domain-containing protein</fullName>
    </recommendedName>
</protein>
<organism evidence="2 3">
    <name type="scientific">Aedes albopictus</name>
    <name type="common">Asian tiger mosquito</name>
    <name type="synonym">Stegomyia albopicta</name>
    <dbReference type="NCBI Taxonomy" id="7160"/>
    <lineage>
        <taxon>Eukaryota</taxon>
        <taxon>Metazoa</taxon>
        <taxon>Ecdysozoa</taxon>
        <taxon>Arthropoda</taxon>
        <taxon>Hexapoda</taxon>
        <taxon>Insecta</taxon>
        <taxon>Pterygota</taxon>
        <taxon>Neoptera</taxon>
        <taxon>Endopterygota</taxon>
        <taxon>Diptera</taxon>
        <taxon>Nematocera</taxon>
        <taxon>Culicoidea</taxon>
        <taxon>Culicidae</taxon>
        <taxon>Culicinae</taxon>
        <taxon>Aedini</taxon>
        <taxon>Aedes</taxon>
        <taxon>Stegomyia</taxon>
    </lineage>
</organism>
<reference evidence="2" key="2">
    <citation type="submission" date="2025-05" db="UniProtKB">
        <authorList>
            <consortium name="EnsemblMetazoa"/>
        </authorList>
    </citation>
    <scope>IDENTIFICATION</scope>
    <source>
        <strain evidence="2">Foshan</strain>
    </source>
</reference>
<keyword evidence="3" id="KW-1185">Reference proteome</keyword>
<accession>A0ABM1YW73</accession>
<dbReference type="RefSeq" id="XP_062710686.1">
    <property type="nucleotide sequence ID" value="XM_062854702.1"/>
</dbReference>
<evidence type="ECO:0008006" key="4">
    <source>
        <dbReference type="Google" id="ProtNLM"/>
    </source>
</evidence>
<evidence type="ECO:0000256" key="1">
    <source>
        <dbReference type="SAM" id="MobiDB-lite"/>
    </source>
</evidence>
<feature type="compositionally biased region" description="Polar residues" evidence="1">
    <location>
        <begin position="127"/>
        <end position="144"/>
    </location>
</feature>
<proteinExistence type="predicted"/>
<evidence type="ECO:0000313" key="2">
    <source>
        <dbReference type="EnsemblMetazoa" id="AALFPA23_012656.P18217"/>
    </source>
</evidence>
<dbReference type="GeneID" id="134288817"/>
<feature type="region of interest" description="Disordered" evidence="1">
    <location>
        <begin position="120"/>
        <end position="160"/>
    </location>
</feature>
<dbReference type="EnsemblMetazoa" id="AALFPA23_012656.R18217">
    <property type="protein sequence ID" value="AALFPA23_012656.P18217"/>
    <property type="gene ID" value="AALFPA23_012656"/>
</dbReference>
<evidence type="ECO:0000313" key="3">
    <source>
        <dbReference type="Proteomes" id="UP000069940"/>
    </source>
</evidence>
<name>A0ABM1YW73_AEDAL</name>
<dbReference type="Proteomes" id="UP000069940">
    <property type="component" value="Unassembled WGS sequence"/>
</dbReference>
<sequence>MNRQIWNVGLYRDSFQKDKYPSTRNVLQVFFHYHRKQNKTVPASSRLVAKAVHNIWLEKNRQPQKVPYISKKIGNLFSKWRKLLANRKKSQSCYKLKRQQWRDNLPVVFDVSRSESRFKSSKESLPETESVTNSIQDSELSDANSDWDDATSDYSEPLPKKQKIEPWKNEALTLLDRAMVTDTAASAILTATAVGLGLNTNSVASSRSSLYRRRTKVIEWLYVISYFQLTICKKNHQARVEQMENAQKEFSPSEAVVIHIDTKRMKKGVGLESEERLAVTTSGFGTEQIVGVPVIPTGTGKDIAQAVVKLLEEKGIENSIKGICYDTTAANSGIQNGSVVLLEKLIGRSLLRLPCRHHILELILEAVFTKVFSEKSSGPEITIFKRFQKEWPGINKGNFTTFTFFAFLVH</sequence>